<keyword evidence="3 5" id="KW-1133">Transmembrane helix</keyword>
<keyword evidence="2 5" id="KW-0812">Transmembrane</keyword>
<dbReference type="Proteomes" id="UP001501510">
    <property type="component" value="Unassembled WGS sequence"/>
</dbReference>
<evidence type="ECO:0000256" key="2">
    <source>
        <dbReference type="ARBA" id="ARBA00022692"/>
    </source>
</evidence>
<dbReference type="InterPro" id="IPR003689">
    <property type="entry name" value="ZIP"/>
</dbReference>
<comment type="subcellular location">
    <subcellularLocation>
        <location evidence="1">Membrane</location>
        <topology evidence="1">Multi-pass membrane protein</topology>
    </subcellularLocation>
</comment>
<evidence type="ECO:0000313" key="7">
    <source>
        <dbReference type="Proteomes" id="UP001501510"/>
    </source>
</evidence>
<evidence type="ECO:0008006" key="8">
    <source>
        <dbReference type="Google" id="ProtNLM"/>
    </source>
</evidence>
<keyword evidence="7" id="KW-1185">Reference proteome</keyword>
<keyword evidence="4 5" id="KW-0472">Membrane</keyword>
<dbReference type="PANTHER" id="PTHR16950">
    <property type="entry name" value="ZINC TRANSPORTER SLC39A7 HISTIDINE-RICH MEMBRANE PROTEIN KE4"/>
    <property type="match status" value="1"/>
</dbReference>
<comment type="caution">
    <text evidence="6">The sequence shown here is derived from an EMBL/GenBank/DDBJ whole genome shotgun (WGS) entry which is preliminary data.</text>
</comment>
<gene>
    <name evidence="6" type="ORF">GCM10008906_28910</name>
</gene>
<evidence type="ECO:0000313" key="6">
    <source>
        <dbReference type="EMBL" id="GAA0744247.1"/>
    </source>
</evidence>
<dbReference type="PANTHER" id="PTHR16950:SF16">
    <property type="entry name" value="ZINC TRANSPORTER ZIP13"/>
    <property type="match status" value="1"/>
</dbReference>
<feature type="transmembrane region" description="Helical" evidence="5">
    <location>
        <begin position="45"/>
        <end position="66"/>
    </location>
</feature>
<evidence type="ECO:0000256" key="4">
    <source>
        <dbReference type="ARBA" id="ARBA00023136"/>
    </source>
</evidence>
<name>A0ABP3UZG9_9CLOT</name>
<evidence type="ECO:0000256" key="5">
    <source>
        <dbReference type="SAM" id="Phobius"/>
    </source>
</evidence>
<evidence type="ECO:0000256" key="3">
    <source>
        <dbReference type="ARBA" id="ARBA00022989"/>
    </source>
</evidence>
<proteinExistence type="predicted"/>
<accession>A0ABP3UZG9</accession>
<feature type="transmembrane region" description="Helical" evidence="5">
    <location>
        <begin position="105"/>
        <end position="122"/>
    </location>
</feature>
<dbReference type="Pfam" id="PF02535">
    <property type="entry name" value="Zip"/>
    <property type="match status" value="1"/>
</dbReference>
<dbReference type="EMBL" id="BAAACG010000013">
    <property type="protein sequence ID" value="GAA0744247.1"/>
    <property type="molecule type" value="Genomic_DNA"/>
</dbReference>
<organism evidence="6 7">
    <name type="scientific">Clostridium oceanicum</name>
    <dbReference type="NCBI Taxonomy" id="1543"/>
    <lineage>
        <taxon>Bacteria</taxon>
        <taxon>Bacillati</taxon>
        <taxon>Bacillota</taxon>
        <taxon>Clostridia</taxon>
        <taxon>Eubacteriales</taxon>
        <taxon>Clostridiaceae</taxon>
        <taxon>Clostridium</taxon>
    </lineage>
</organism>
<reference evidence="7" key="1">
    <citation type="journal article" date="2019" name="Int. J. Syst. Evol. Microbiol.">
        <title>The Global Catalogue of Microorganisms (GCM) 10K type strain sequencing project: providing services to taxonomists for standard genome sequencing and annotation.</title>
        <authorList>
            <consortium name="The Broad Institute Genomics Platform"/>
            <consortium name="The Broad Institute Genome Sequencing Center for Infectious Disease"/>
            <person name="Wu L."/>
            <person name="Ma J."/>
        </authorList>
    </citation>
    <scope>NUCLEOTIDE SEQUENCE [LARGE SCALE GENOMIC DNA]</scope>
    <source>
        <strain evidence="7">JCM 1407</strain>
    </source>
</reference>
<sequence length="123" mass="13215">MGCGFATGNNLGLKMSFIIAIHDIPEGIAVAAPLIASKEKPYKTLLYVFFTAFPTAIGSFIGIYMYRVSDGFIGILLSLASGIMLYVVCGNMIPESSKLYGNKIPMLFIIIGIIVGVFIINVL</sequence>
<evidence type="ECO:0000256" key="1">
    <source>
        <dbReference type="ARBA" id="ARBA00004141"/>
    </source>
</evidence>
<protein>
    <recommendedName>
        <fullName evidence="8">Zinc transporter ZupT</fullName>
    </recommendedName>
</protein>
<feature type="transmembrane region" description="Helical" evidence="5">
    <location>
        <begin position="72"/>
        <end position="93"/>
    </location>
</feature>